<gene>
    <name evidence="9" type="ORF">KTO63_20240</name>
</gene>
<name>A0A9E2SAL6_9BACT</name>
<keyword evidence="7" id="KW-0998">Cell outer membrane</keyword>
<dbReference type="GO" id="GO:0009279">
    <property type="term" value="C:cell outer membrane"/>
    <property type="evidence" value="ECO:0007669"/>
    <property type="project" value="UniProtKB-SubCell"/>
</dbReference>
<keyword evidence="5" id="KW-0812">Transmembrane</keyword>
<evidence type="ECO:0000256" key="3">
    <source>
        <dbReference type="ARBA" id="ARBA00022448"/>
    </source>
</evidence>
<dbReference type="RefSeq" id="WP_217793752.1">
    <property type="nucleotide sequence ID" value="NZ_JAHSPG010000015.1"/>
</dbReference>
<comment type="subcellular location">
    <subcellularLocation>
        <location evidence="1">Cell outer membrane</location>
    </subcellularLocation>
</comment>
<evidence type="ECO:0000256" key="1">
    <source>
        <dbReference type="ARBA" id="ARBA00004442"/>
    </source>
</evidence>
<keyword evidence="4" id="KW-1134">Transmembrane beta strand</keyword>
<dbReference type="EMBL" id="JAHSPG010000015">
    <property type="protein sequence ID" value="MBV4359511.1"/>
    <property type="molecule type" value="Genomic_DNA"/>
</dbReference>
<evidence type="ECO:0000256" key="5">
    <source>
        <dbReference type="ARBA" id="ARBA00022692"/>
    </source>
</evidence>
<evidence type="ECO:0000256" key="2">
    <source>
        <dbReference type="ARBA" id="ARBA00007613"/>
    </source>
</evidence>
<reference evidence="9" key="1">
    <citation type="submission" date="2021-06" db="EMBL/GenBank/DDBJ databases">
        <authorList>
            <person name="Huq M.A."/>
        </authorList>
    </citation>
    <scope>NUCLEOTIDE SEQUENCE</scope>
    <source>
        <strain evidence="9">MAH-26</strain>
    </source>
</reference>
<dbReference type="Proteomes" id="UP000812270">
    <property type="component" value="Unassembled WGS sequence"/>
</dbReference>
<accession>A0A9E2SAL6</accession>
<feature type="signal peptide" evidence="8">
    <location>
        <begin position="1"/>
        <end position="21"/>
    </location>
</feature>
<keyword evidence="3" id="KW-0813">Transport</keyword>
<protein>
    <submittedName>
        <fullName evidence="9">TolC family protein</fullName>
    </submittedName>
</protein>
<keyword evidence="10" id="KW-1185">Reference proteome</keyword>
<comment type="caution">
    <text evidence="9">The sequence shown here is derived from an EMBL/GenBank/DDBJ whole genome shotgun (WGS) entry which is preliminary data.</text>
</comment>
<dbReference type="PANTHER" id="PTHR30026:SF20">
    <property type="entry name" value="OUTER MEMBRANE PROTEIN TOLC"/>
    <property type="match status" value="1"/>
</dbReference>
<comment type="similarity">
    <text evidence="2">Belongs to the outer membrane factor (OMF) (TC 1.B.17) family.</text>
</comment>
<dbReference type="InterPro" id="IPR003423">
    <property type="entry name" value="OMP_efflux"/>
</dbReference>
<dbReference type="PANTHER" id="PTHR30026">
    <property type="entry name" value="OUTER MEMBRANE PROTEIN TOLC"/>
    <property type="match status" value="1"/>
</dbReference>
<sequence length="470" mass="52387">MEYKKIICGLALVIGSFTTHAQVMTLQQCIETAIKNNIEIQQSELDVQTADVYHQQAKMNLLPSISGYVGHSNNKGRSIDPGTNSYIDQQFTSANYSLNGNLILFNGLSLLNSIKQNNLLFDASKKDWQQKKDNTALSVVTSYLQVLANEDLYVIAQNQASLTKSQVDRLEILNSDGAIAPSLLTDLKGQLANDELTIVNAKTAVETAKLNLCQLMNVPYNSKLELERSGTETIPAKYDFTAQQVYETAEDNLPMVKAANLRTQSYNKAVKVAQGYLYPQLSLSGLYATNFSSIFYKPIAGNVVDVSTPNYVMVNGGKSNVYSPQQQYEDYKYFDQLKNNYGSTFTLGLNIPIFNNLSVRNKVKLAKIQEKNAGLQEQNTLLLLRQAVDQAHLNMTSAYDRYGISTKQVAAFKESFGAAEVRFNAGVGTSVDYLTAKNNIDRANINLTTAKYEYIFRTKVLDYYQGKQLY</sequence>
<keyword evidence="8" id="KW-0732">Signal</keyword>
<dbReference type="Pfam" id="PF02321">
    <property type="entry name" value="OEP"/>
    <property type="match status" value="2"/>
</dbReference>
<evidence type="ECO:0000256" key="8">
    <source>
        <dbReference type="SAM" id="SignalP"/>
    </source>
</evidence>
<dbReference type="InterPro" id="IPR051906">
    <property type="entry name" value="TolC-like"/>
</dbReference>
<evidence type="ECO:0000313" key="9">
    <source>
        <dbReference type="EMBL" id="MBV4359511.1"/>
    </source>
</evidence>
<feature type="chain" id="PRO_5039117424" evidence="8">
    <location>
        <begin position="22"/>
        <end position="470"/>
    </location>
</feature>
<dbReference type="GO" id="GO:0015562">
    <property type="term" value="F:efflux transmembrane transporter activity"/>
    <property type="evidence" value="ECO:0007669"/>
    <property type="project" value="InterPro"/>
</dbReference>
<evidence type="ECO:0000256" key="7">
    <source>
        <dbReference type="ARBA" id="ARBA00023237"/>
    </source>
</evidence>
<evidence type="ECO:0000313" key="10">
    <source>
        <dbReference type="Proteomes" id="UP000812270"/>
    </source>
</evidence>
<dbReference type="GO" id="GO:1990281">
    <property type="term" value="C:efflux pump complex"/>
    <property type="evidence" value="ECO:0007669"/>
    <property type="project" value="TreeGrafter"/>
</dbReference>
<dbReference type="GO" id="GO:0015288">
    <property type="term" value="F:porin activity"/>
    <property type="evidence" value="ECO:0007669"/>
    <property type="project" value="TreeGrafter"/>
</dbReference>
<organism evidence="9 10">
    <name type="scientific">Pinibacter aurantiacus</name>
    <dbReference type="NCBI Taxonomy" id="2851599"/>
    <lineage>
        <taxon>Bacteria</taxon>
        <taxon>Pseudomonadati</taxon>
        <taxon>Bacteroidota</taxon>
        <taxon>Chitinophagia</taxon>
        <taxon>Chitinophagales</taxon>
        <taxon>Chitinophagaceae</taxon>
        <taxon>Pinibacter</taxon>
    </lineage>
</organism>
<keyword evidence="6" id="KW-0472">Membrane</keyword>
<proteinExistence type="inferred from homology"/>
<evidence type="ECO:0000256" key="4">
    <source>
        <dbReference type="ARBA" id="ARBA00022452"/>
    </source>
</evidence>
<evidence type="ECO:0000256" key="6">
    <source>
        <dbReference type="ARBA" id="ARBA00023136"/>
    </source>
</evidence>
<dbReference type="AlphaFoldDB" id="A0A9E2SAL6"/>